<proteinExistence type="predicted"/>
<sequence length="145" mass="15711">MDVEQATSSSASLPPTATLLPPMARTSALPTTLVHTTSLPPMVLMWVQTTTPAQPLLIIATHWVLRAAPSAGTVLHFEPRLPSEASNLPNYMCFGTMDPPHCITLASPHYPPRIDLVPNAPLGNWFEYEYAEYEYGLATAPGTVV</sequence>
<reference evidence="2" key="1">
    <citation type="submission" date="2022-11" db="UniProtKB">
        <authorList>
            <consortium name="WormBaseParasite"/>
        </authorList>
    </citation>
    <scope>IDENTIFICATION</scope>
</reference>
<name>A0A915LB64_ROMCU</name>
<dbReference type="Proteomes" id="UP000887565">
    <property type="component" value="Unplaced"/>
</dbReference>
<dbReference type="AlphaFoldDB" id="A0A915LB64"/>
<dbReference type="WBParaSite" id="nRc.2.0.1.t47598-RA">
    <property type="protein sequence ID" value="nRc.2.0.1.t47598-RA"/>
    <property type="gene ID" value="nRc.2.0.1.g47598"/>
</dbReference>
<keyword evidence="1" id="KW-1185">Reference proteome</keyword>
<accession>A0A915LB64</accession>
<organism evidence="1 2">
    <name type="scientific">Romanomermis culicivorax</name>
    <name type="common">Nematode worm</name>
    <dbReference type="NCBI Taxonomy" id="13658"/>
    <lineage>
        <taxon>Eukaryota</taxon>
        <taxon>Metazoa</taxon>
        <taxon>Ecdysozoa</taxon>
        <taxon>Nematoda</taxon>
        <taxon>Enoplea</taxon>
        <taxon>Dorylaimia</taxon>
        <taxon>Mermithida</taxon>
        <taxon>Mermithoidea</taxon>
        <taxon>Mermithidae</taxon>
        <taxon>Romanomermis</taxon>
    </lineage>
</organism>
<evidence type="ECO:0000313" key="2">
    <source>
        <dbReference type="WBParaSite" id="nRc.2.0.1.t47598-RA"/>
    </source>
</evidence>
<protein>
    <submittedName>
        <fullName evidence="2">Uncharacterized protein</fullName>
    </submittedName>
</protein>
<evidence type="ECO:0000313" key="1">
    <source>
        <dbReference type="Proteomes" id="UP000887565"/>
    </source>
</evidence>